<feature type="region of interest" description="Disordered" evidence="1">
    <location>
        <begin position="1"/>
        <end position="26"/>
    </location>
</feature>
<dbReference type="RefSeq" id="WP_144854552.1">
    <property type="nucleotide sequence ID" value="NZ_VNJI01000073.1"/>
</dbReference>
<feature type="compositionally biased region" description="Basic and acidic residues" evidence="1">
    <location>
        <begin position="1"/>
        <end position="12"/>
    </location>
</feature>
<comment type="caution">
    <text evidence="2">The sequence shown here is derived from an EMBL/GenBank/DDBJ whole genome shotgun (WGS) entry which is preliminary data.</text>
</comment>
<evidence type="ECO:0000256" key="1">
    <source>
        <dbReference type="SAM" id="MobiDB-lite"/>
    </source>
</evidence>
<dbReference type="OrthoDB" id="9998827at2"/>
<dbReference type="AlphaFoldDB" id="A0A559JM88"/>
<evidence type="ECO:0000313" key="2">
    <source>
        <dbReference type="EMBL" id="TVY00992.1"/>
    </source>
</evidence>
<accession>A0A559JM88</accession>
<dbReference type="Proteomes" id="UP000317036">
    <property type="component" value="Unassembled WGS sequence"/>
</dbReference>
<name>A0A559JM88_9BACL</name>
<keyword evidence="3" id="KW-1185">Reference proteome</keyword>
<evidence type="ECO:0000313" key="3">
    <source>
        <dbReference type="Proteomes" id="UP000317036"/>
    </source>
</evidence>
<reference evidence="2 3" key="1">
    <citation type="submission" date="2019-07" db="EMBL/GenBank/DDBJ databases">
        <authorList>
            <person name="Kim J."/>
        </authorList>
    </citation>
    <scope>NUCLEOTIDE SEQUENCE [LARGE SCALE GENOMIC DNA]</scope>
    <source>
        <strain evidence="2 3">JC52</strain>
    </source>
</reference>
<protein>
    <submittedName>
        <fullName evidence="2">Uncharacterized protein</fullName>
    </submittedName>
</protein>
<dbReference type="EMBL" id="VNJI01000073">
    <property type="protein sequence ID" value="TVY00992.1"/>
    <property type="molecule type" value="Genomic_DNA"/>
</dbReference>
<sequence>MMKNGRERRAEDQASEQLENPHNPSVEIIPLENGRVMIRELDENGHLIRETFGMIPVSSDDDDLTDQPVDADDLFTDDEVKELLDNLMLPLIEEEPLINDVWTWESDLGSWIAAMEQAGIDKEKIVEVLKRHKEVNLSPQEATQIFREFTDGLDT</sequence>
<proteinExistence type="predicted"/>
<gene>
    <name evidence="2" type="ORF">FPZ49_32895</name>
</gene>
<organism evidence="2 3">
    <name type="scientific">Paenibacillus cremeus</name>
    <dbReference type="NCBI Taxonomy" id="2163881"/>
    <lineage>
        <taxon>Bacteria</taxon>
        <taxon>Bacillati</taxon>
        <taxon>Bacillota</taxon>
        <taxon>Bacilli</taxon>
        <taxon>Bacillales</taxon>
        <taxon>Paenibacillaceae</taxon>
        <taxon>Paenibacillus</taxon>
    </lineage>
</organism>